<evidence type="ECO:0000313" key="2">
    <source>
        <dbReference type="EMBL" id="MBD1427024.1"/>
    </source>
</evidence>
<dbReference type="Pfam" id="PF14294">
    <property type="entry name" value="DUF4372"/>
    <property type="match status" value="1"/>
</dbReference>
<comment type="caution">
    <text evidence="2">The sequence shown here is derived from an EMBL/GenBank/DDBJ whole genome shotgun (WGS) entry which is preliminary data.</text>
</comment>
<keyword evidence="3" id="KW-1185">Reference proteome</keyword>
<reference evidence="2 3" key="1">
    <citation type="submission" date="2020-08" db="EMBL/GenBank/DDBJ databases">
        <title>Sphingobacterium sp. DN00404 isolated from aquaculture water.</title>
        <authorList>
            <person name="Zhang M."/>
        </authorList>
    </citation>
    <scope>NUCLEOTIDE SEQUENCE [LARGE SCALE GENOMIC DNA]</scope>
    <source>
        <strain evidence="2 3">KCTC 32294</strain>
    </source>
</reference>
<proteinExistence type="predicted"/>
<evidence type="ECO:0000313" key="3">
    <source>
        <dbReference type="Proteomes" id="UP000606494"/>
    </source>
</evidence>
<accession>A0ABR7Y6T3</accession>
<gene>
    <name evidence="2" type="ORF">H8B17_15690</name>
</gene>
<name>A0ABR7Y6T3_9SPHI</name>
<dbReference type="InterPro" id="IPR025399">
    <property type="entry name" value="DUF4372"/>
</dbReference>
<evidence type="ECO:0000259" key="1">
    <source>
        <dbReference type="Pfam" id="PF14294"/>
    </source>
</evidence>
<protein>
    <submittedName>
        <fullName evidence="2">DUF4372 domain-containing protein</fullName>
    </submittedName>
</protein>
<dbReference type="EMBL" id="JACNYK010000004">
    <property type="protein sequence ID" value="MBD1427024.1"/>
    <property type="molecule type" value="Genomic_DNA"/>
</dbReference>
<dbReference type="Proteomes" id="UP000606494">
    <property type="component" value="Unassembled WGS sequence"/>
</dbReference>
<sequence>MLSIGFRAIYELVGRYQSDKYHKGINSWTHLISMLFCHLPYHNN</sequence>
<organism evidence="2 3">
    <name type="scientific">Sphingobacterium arenae</name>
    <dbReference type="NCBI Taxonomy" id="1280598"/>
    <lineage>
        <taxon>Bacteria</taxon>
        <taxon>Pseudomonadati</taxon>
        <taxon>Bacteroidota</taxon>
        <taxon>Sphingobacteriia</taxon>
        <taxon>Sphingobacteriales</taxon>
        <taxon>Sphingobacteriaceae</taxon>
        <taxon>Sphingobacterium</taxon>
    </lineage>
</organism>
<dbReference type="RefSeq" id="WP_190310202.1">
    <property type="nucleotide sequence ID" value="NZ_JACNYK010000004.1"/>
</dbReference>
<feature type="domain" description="DUF4372" evidence="1">
    <location>
        <begin position="7"/>
        <end position="41"/>
    </location>
</feature>